<dbReference type="EMBL" id="BGZK01003648">
    <property type="protein sequence ID" value="GBP03328.1"/>
    <property type="molecule type" value="Genomic_DNA"/>
</dbReference>
<proteinExistence type="predicted"/>
<gene>
    <name evidence="1" type="ORF">EVAR_59360_1</name>
</gene>
<accession>A0A4C1SQ20</accession>
<keyword evidence="2" id="KW-1185">Reference proteome</keyword>
<organism evidence="1 2">
    <name type="scientific">Eumeta variegata</name>
    <name type="common">Bagworm moth</name>
    <name type="synonym">Eumeta japonica</name>
    <dbReference type="NCBI Taxonomy" id="151549"/>
    <lineage>
        <taxon>Eukaryota</taxon>
        <taxon>Metazoa</taxon>
        <taxon>Ecdysozoa</taxon>
        <taxon>Arthropoda</taxon>
        <taxon>Hexapoda</taxon>
        <taxon>Insecta</taxon>
        <taxon>Pterygota</taxon>
        <taxon>Neoptera</taxon>
        <taxon>Endopterygota</taxon>
        <taxon>Lepidoptera</taxon>
        <taxon>Glossata</taxon>
        <taxon>Ditrysia</taxon>
        <taxon>Tineoidea</taxon>
        <taxon>Psychidae</taxon>
        <taxon>Oiketicinae</taxon>
        <taxon>Eumeta</taxon>
    </lineage>
</organism>
<evidence type="ECO:0000313" key="1">
    <source>
        <dbReference type="EMBL" id="GBP03328.1"/>
    </source>
</evidence>
<sequence length="108" mass="12332">MTNAHPENTVTSTSYLTFLRISDIYLGEIMQQIRCQELDNIVDFVKVANAQESNPELKQILKDGSALQLQKIYVLSKNRPVSRLQYTTPKTFQSHKLTTPNIQLSTFS</sequence>
<evidence type="ECO:0000313" key="2">
    <source>
        <dbReference type="Proteomes" id="UP000299102"/>
    </source>
</evidence>
<name>A0A4C1SQ20_EUMVA</name>
<dbReference type="Proteomes" id="UP000299102">
    <property type="component" value="Unassembled WGS sequence"/>
</dbReference>
<comment type="caution">
    <text evidence="1">The sequence shown here is derived from an EMBL/GenBank/DDBJ whole genome shotgun (WGS) entry which is preliminary data.</text>
</comment>
<dbReference type="AlphaFoldDB" id="A0A4C1SQ20"/>
<protein>
    <submittedName>
        <fullName evidence="1">Uncharacterized protein</fullName>
    </submittedName>
</protein>
<reference evidence="1 2" key="1">
    <citation type="journal article" date="2019" name="Commun. Biol.">
        <title>The bagworm genome reveals a unique fibroin gene that provides high tensile strength.</title>
        <authorList>
            <person name="Kono N."/>
            <person name="Nakamura H."/>
            <person name="Ohtoshi R."/>
            <person name="Tomita M."/>
            <person name="Numata K."/>
            <person name="Arakawa K."/>
        </authorList>
    </citation>
    <scope>NUCLEOTIDE SEQUENCE [LARGE SCALE GENOMIC DNA]</scope>
</reference>